<proteinExistence type="predicted"/>
<evidence type="ECO:0000313" key="1">
    <source>
        <dbReference type="EMBL" id="RKF64500.1"/>
    </source>
</evidence>
<name>A0A420I486_9PEZI</name>
<keyword evidence="2" id="KW-1185">Reference proteome</keyword>
<dbReference type="Proteomes" id="UP000286134">
    <property type="component" value="Unassembled WGS sequence"/>
</dbReference>
<gene>
    <name evidence="1" type="ORF">OnM2_018038</name>
</gene>
<protein>
    <submittedName>
        <fullName evidence="1">Uncharacterized protein</fullName>
    </submittedName>
</protein>
<dbReference type="EMBL" id="MCFK01001856">
    <property type="protein sequence ID" value="RKF64500.1"/>
    <property type="molecule type" value="Genomic_DNA"/>
</dbReference>
<sequence length="108" mass="12063">MTALQMDGLYVPTFKDISVGALKMDESSITSQNLIAVAKRKPPFLFKATLQDDLFKVSNEISQANMDTQFSFAAHQSASTMILTCSDEISRLQSYNAELYVAFSIRLR</sequence>
<reference evidence="1 2" key="1">
    <citation type="journal article" date="2018" name="BMC Genomics">
        <title>Comparative genome analyses reveal sequence features reflecting distinct modes of host-adaptation between dicot and monocot powdery mildew.</title>
        <authorList>
            <person name="Wu Y."/>
            <person name="Ma X."/>
            <person name="Pan Z."/>
            <person name="Kale S.D."/>
            <person name="Song Y."/>
            <person name="King H."/>
            <person name="Zhang Q."/>
            <person name="Presley C."/>
            <person name="Deng X."/>
            <person name="Wei C.I."/>
            <person name="Xiao S."/>
        </authorList>
    </citation>
    <scope>NUCLEOTIDE SEQUENCE [LARGE SCALE GENOMIC DNA]</scope>
    <source>
        <strain evidence="1">UMSG2</strain>
    </source>
</reference>
<evidence type="ECO:0000313" key="2">
    <source>
        <dbReference type="Proteomes" id="UP000286134"/>
    </source>
</evidence>
<organism evidence="1 2">
    <name type="scientific">Erysiphe neolycopersici</name>
    <dbReference type="NCBI Taxonomy" id="212602"/>
    <lineage>
        <taxon>Eukaryota</taxon>
        <taxon>Fungi</taxon>
        <taxon>Dikarya</taxon>
        <taxon>Ascomycota</taxon>
        <taxon>Pezizomycotina</taxon>
        <taxon>Leotiomycetes</taxon>
        <taxon>Erysiphales</taxon>
        <taxon>Erysiphaceae</taxon>
        <taxon>Erysiphe</taxon>
    </lineage>
</organism>
<dbReference type="AlphaFoldDB" id="A0A420I486"/>
<comment type="caution">
    <text evidence="1">The sequence shown here is derived from an EMBL/GenBank/DDBJ whole genome shotgun (WGS) entry which is preliminary data.</text>
</comment>
<accession>A0A420I486</accession>